<keyword evidence="2" id="KW-1185">Reference proteome</keyword>
<organism evidence="1 2">
    <name type="scientific">Absicoccus intestinalis</name>
    <dbReference type="NCBI Taxonomy" id="2926319"/>
    <lineage>
        <taxon>Bacteria</taxon>
        <taxon>Bacillati</taxon>
        <taxon>Bacillota</taxon>
        <taxon>Erysipelotrichia</taxon>
        <taxon>Erysipelotrichales</taxon>
        <taxon>Erysipelotrichaceae</taxon>
        <taxon>Absicoccus</taxon>
    </lineage>
</organism>
<dbReference type="PANTHER" id="PTHR39189">
    <property type="entry name" value="UPF0173 METAL-DEPENDENT HYDROLASE YTKL"/>
    <property type="match status" value="1"/>
</dbReference>
<dbReference type="PANTHER" id="PTHR39189:SF1">
    <property type="entry name" value="UPF0173 METAL-DEPENDENT HYDROLASE YTKL"/>
    <property type="match status" value="1"/>
</dbReference>
<dbReference type="InterPro" id="IPR036866">
    <property type="entry name" value="RibonucZ/Hydroxyglut_hydro"/>
</dbReference>
<evidence type="ECO:0000313" key="2">
    <source>
        <dbReference type="Proteomes" id="UP001285244"/>
    </source>
</evidence>
<dbReference type="SUPFAM" id="SSF56281">
    <property type="entry name" value="Metallo-hydrolase/oxidoreductase"/>
    <property type="match status" value="1"/>
</dbReference>
<comment type="caution">
    <text evidence="1">The sequence shown here is derived from an EMBL/GenBank/DDBJ whole genome shotgun (WGS) entry which is preliminary data.</text>
</comment>
<proteinExistence type="predicted"/>
<name>A0ABU4WIL3_9FIRM</name>
<dbReference type="Gene3D" id="3.60.15.10">
    <property type="entry name" value="Ribonuclease Z/Hydroxyacylglutathione hydrolase-like"/>
    <property type="match status" value="1"/>
</dbReference>
<gene>
    <name evidence="1" type="ORF">MOZ64_00905</name>
</gene>
<protein>
    <submittedName>
        <fullName evidence="1">MBL fold metallo-hydrolase</fullName>
    </submittedName>
</protein>
<sequence length="209" mass="23528">MSKLGMKDKGVSFRWWGHSCFQVTYKDYTMVLDPYVTGSVPGYPPLHLLANDVHCSHDHADHHGLSQVTIQPGSNPWTLHFVDSFHDHHQGKHRGKNQVTILEADGYRIAHLGDLGCICQMDPLQDCDVWMIPVGGYYTISALEAKTLIDVYQPRVILPMHARFGKKGYPEIASIDDFVSLCANVHVVDSVYTYTKDSPSEIILFEKSV</sequence>
<dbReference type="Proteomes" id="UP001285244">
    <property type="component" value="Unassembled WGS sequence"/>
</dbReference>
<dbReference type="EMBL" id="JALBUS010000001">
    <property type="protein sequence ID" value="MDX8416406.1"/>
    <property type="molecule type" value="Genomic_DNA"/>
</dbReference>
<evidence type="ECO:0000313" key="1">
    <source>
        <dbReference type="EMBL" id="MDX8416406.1"/>
    </source>
</evidence>
<accession>A0ABU4WIL3</accession>
<dbReference type="RefSeq" id="WP_320324741.1">
    <property type="nucleotide sequence ID" value="NZ_JALBUS010000001.1"/>
</dbReference>
<dbReference type="Pfam" id="PF13483">
    <property type="entry name" value="Lactamase_B_3"/>
    <property type="match status" value="1"/>
</dbReference>
<reference evidence="1 2" key="1">
    <citation type="submission" date="2022-03" db="EMBL/GenBank/DDBJ databases">
        <title>Novel taxa within the pig intestine.</title>
        <authorList>
            <person name="Wylensek D."/>
            <person name="Bishof K."/>
            <person name="Afrizal A."/>
            <person name="Clavel T."/>
        </authorList>
    </citation>
    <scope>NUCLEOTIDE SEQUENCE [LARGE SCALE GENOMIC DNA]</scope>
    <source>
        <strain evidence="1 2">Cla-KB-P134</strain>
    </source>
</reference>